<proteinExistence type="predicted"/>
<sequence length="176" mass="19594">MTDNYTYYLDLVNDADTNRVVETFTFLCSKSITMSGSIMYHWRIYLKLEPSSSSNTMSVELDIVPVKPDGTGLLTGASKQYISSRNEFAAIAFNAAGKPTVNNIVKLLLDKGREKYLWDTSSGSGCRWWSQIVADDFEVEGMIGTGSRDVLAGFMDETAKRDPDRMPTPAPRGTFF</sequence>
<protein>
    <recommendedName>
        <fullName evidence="1">DUF7770 domain-containing protein</fullName>
    </recommendedName>
</protein>
<name>A0A4S4LW45_9AGAM</name>
<feature type="domain" description="DUF7770" evidence="1">
    <location>
        <begin position="36"/>
        <end position="176"/>
    </location>
</feature>
<dbReference type="InterPro" id="IPR056672">
    <property type="entry name" value="DUF7770"/>
</dbReference>
<comment type="caution">
    <text evidence="2">The sequence shown here is derived from an EMBL/GenBank/DDBJ whole genome shotgun (WGS) entry which is preliminary data.</text>
</comment>
<evidence type="ECO:0000313" key="3">
    <source>
        <dbReference type="Proteomes" id="UP000310158"/>
    </source>
</evidence>
<gene>
    <name evidence="2" type="ORF">EW146_g3963</name>
</gene>
<accession>A0A4S4LW45</accession>
<dbReference type="Proteomes" id="UP000310158">
    <property type="component" value="Unassembled WGS sequence"/>
</dbReference>
<evidence type="ECO:0000313" key="2">
    <source>
        <dbReference type="EMBL" id="THH16712.1"/>
    </source>
</evidence>
<reference evidence="2 3" key="1">
    <citation type="submission" date="2019-02" db="EMBL/GenBank/DDBJ databases">
        <title>Genome sequencing of the rare red list fungi Bondarzewia mesenterica.</title>
        <authorList>
            <person name="Buettner E."/>
            <person name="Kellner H."/>
        </authorList>
    </citation>
    <scope>NUCLEOTIDE SEQUENCE [LARGE SCALE GENOMIC DNA]</scope>
    <source>
        <strain evidence="2 3">DSM 108281</strain>
    </source>
</reference>
<dbReference type="OrthoDB" id="3527137at2759"/>
<dbReference type="AlphaFoldDB" id="A0A4S4LW45"/>
<evidence type="ECO:0000259" key="1">
    <source>
        <dbReference type="Pfam" id="PF24968"/>
    </source>
</evidence>
<organism evidence="2 3">
    <name type="scientific">Bondarzewia mesenterica</name>
    <dbReference type="NCBI Taxonomy" id="1095465"/>
    <lineage>
        <taxon>Eukaryota</taxon>
        <taxon>Fungi</taxon>
        <taxon>Dikarya</taxon>
        <taxon>Basidiomycota</taxon>
        <taxon>Agaricomycotina</taxon>
        <taxon>Agaricomycetes</taxon>
        <taxon>Russulales</taxon>
        <taxon>Bondarzewiaceae</taxon>
        <taxon>Bondarzewia</taxon>
    </lineage>
</organism>
<dbReference type="Pfam" id="PF24968">
    <property type="entry name" value="DUF7770"/>
    <property type="match status" value="1"/>
</dbReference>
<dbReference type="EMBL" id="SGPL01000145">
    <property type="protein sequence ID" value="THH16712.1"/>
    <property type="molecule type" value="Genomic_DNA"/>
</dbReference>
<keyword evidence="3" id="KW-1185">Reference proteome</keyword>